<reference evidence="2 3" key="1">
    <citation type="journal article" date="2018" name="MBio">
        <title>Comparative Genomics Reveals the Core Gene Toolbox for the Fungus-Insect Symbiosis.</title>
        <authorList>
            <person name="Wang Y."/>
            <person name="Stata M."/>
            <person name="Wang W."/>
            <person name="Stajich J.E."/>
            <person name="White M.M."/>
            <person name="Moncalvo J.M."/>
        </authorList>
    </citation>
    <scope>NUCLEOTIDE SEQUENCE [LARGE SCALE GENOMIC DNA]</scope>
    <source>
        <strain evidence="2 3">SC-DP-2</strain>
    </source>
</reference>
<feature type="compositionally biased region" description="Basic and acidic residues" evidence="1">
    <location>
        <begin position="190"/>
        <end position="212"/>
    </location>
</feature>
<feature type="region of interest" description="Disordered" evidence="1">
    <location>
        <begin position="181"/>
        <end position="212"/>
    </location>
</feature>
<gene>
    <name evidence="2" type="ORF">BB560_007300</name>
</gene>
<feature type="non-terminal residue" evidence="2">
    <location>
        <position position="1"/>
    </location>
</feature>
<dbReference type="EMBL" id="MBFS01003866">
    <property type="protein sequence ID" value="PVU84621.1"/>
    <property type="molecule type" value="Genomic_DNA"/>
</dbReference>
<proteinExistence type="predicted"/>
<protein>
    <submittedName>
        <fullName evidence="2">Uncharacterized protein</fullName>
    </submittedName>
</protein>
<dbReference type="AlphaFoldDB" id="A0A2T9XX03"/>
<evidence type="ECO:0000256" key="1">
    <source>
        <dbReference type="SAM" id="MobiDB-lite"/>
    </source>
</evidence>
<accession>A0A2T9XX03</accession>
<comment type="caution">
    <text evidence="2">The sequence shown here is derived from an EMBL/GenBank/DDBJ whole genome shotgun (WGS) entry which is preliminary data.</text>
</comment>
<name>A0A2T9XX03_9FUNG</name>
<evidence type="ECO:0000313" key="3">
    <source>
        <dbReference type="Proteomes" id="UP000245609"/>
    </source>
</evidence>
<keyword evidence="3" id="KW-1185">Reference proteome</keyword>
<evidence type="ECO:0000313" key="2">
    <source>
        <dbReference type="EMBL" id="PVU84621.1"/>
    </source>
</evidence>
<sequence>ATLITEITRIRLRSIFLRIRVCKDCNVPLFSELSELFQRADFISSARRYNHRFAFSAMGVEYEEGFIEQLSPRSHESQNAALVLDCRVESDEIPALLQYPLLFPKETPQWHPDLYPVRNISNKISEIDHYKLSVLNESCFGILGRIATRDTLEDGIIATEGEMAGSLSTDIASKVFKELQQKKPVAARNRTRDLSDSGRPDEPKGYNDKLFS</sequence>
<dbReference type="Proteomes" id="UP000245609">
    <property type="component" value="Unassembled WGS sequence"/>
</dbReference>
<organism evidence="2 3">
    <name type="scientific">Smittium megazygosporum</name>
    <dbReference type="NCBI Taxonomy" id="133381"/>
    <lineage>
        <taxon>Eukaryota</taxon>
        <taxon>Fungi</taxon>
        <taxon>Fungi incertae sedis</taxon>
        <taxon>Zoopagomycota</taxon>
        <taxon>Kickxellomycotina</taxon>
        <taxon>Harpellomycetes</taxon>
        <taxon>Harpellales</taxon>
        <taxon>Legeriomycetaceae</taxon>
        <taxon>Smittium</taxon>
    </lineage>
</organism>